<reference evidence="1" key="1">
    <citation type="submission" date="2018-11" db="EMBL/GenBank/DDBJ databases">
        <title>Draft genome sequence of commensal E.coli strains.</title>
        <authorList>
            <person name="Arimizu Y."/>
            <person name="Hayashi T."/>
            <person name="Ogura Y."/>
        </authorList>
    </citation>
    <scope>NUCLEOTIDE SEQUENCE</scope>
    <source>
        <strain evidence="1">39-H19-A</strain>
    </source>
</reference>
<name>A0A478KX90_ECOLX</name>
<dbReference type="EMBL" id="BICW01000016">
    <property type="protein sequence ID" value="GCG59408.1"/>
    <property type="molecule type" value="Genomic_DNA"/>
</dbReference>
<gene>
    <name evidence="1" type="ORF">BvCmsH19A_01921</name>
</gene>
<accession>A0A478KX90</accession>
<organism evidence="1">
    <name type="scientific">Escherichia coli</name>
    <dbReference type="NCBI Taxonomy" id="562"/>
    <lineage>
        <taxon>Bacteria</taxon>
        <taxon>Pseudomonadati</taxon>
        <taxon>Pseudomonadota</taxon>
        <taxon>Gammaproteobacteria</taxon>
        <taxon>Enterobacterales</taxon>
        <taxon>Enterobacteriaceae</taxon>
        <taxon>Escherichia</taxon>
    </lineage>
</organism>
<proteinExistence type="predicted"/>
<sequence length="141" mass="14614">MNVENNQLGGSEWLQTEKAKEHGADVLSCSDNPSGEACKRGQAENKAYAAALATGSVALLPGSAQAMWLLGAGTNAGMQYADSGEINPVNSVAAGWINVITMGQGWKGTIAWNAAGGALGNWIDNKDPLSGALAYYREGDR</sequence>
<protein>
    <recommendedName>
        <fullName evidence="2">Adhesin</fullName>
    </recommendedName>
</protein>
<evidence type="ECO:0008006" key="2">
    <source>
        <dbReference type="Google" id="ProtNLM"/>
    </source>
</evidence>
<evidence type="ECO:0000313" key="1">
    <source>
        <dbReference type="EMBL" id="GCG59408.1"/>
    </source>
</evidence>
<dbReference type="AlphaFoldDB" id="A0A478KX90"/>
<comment type="caution">
    <text evidence="1">The sequence shown here is derived from an EMBL/GenBank/DDBJ whole genome shotgun (WGS) entry which is preliminary data.</text>
</comment>